<proteinExistence type="predicted"/>
<dbReference type="Gene3D" id="3.90.1580.10">
    <property type="entry name" value="paralog of FGE (formylglycine-generating enzyme)"/>
    <property type="match status" value="1"/>
</dbReference>
<dbReference type="InterPro" id="IPR042095">
    <property type="entry name" value="SUMF_sf"/>
</dbReference>
<evidence type="ECO:0000259" key="1">
    <source>
        <dbReference type="Pfam" id="PF03781"/>
    </source>
</evidence>
<protein>
    <submittedName>
        <fullName evidence="2">SUMF1/EgtB/PvdO family nonheme iron enzyme</fullName>
    </submittedName>
</protein>
<dbReference type="Proteomes" id="UP001304650">
    <property type="component" value="Chromosome"/>
</dbReference>
<name>A0AA96LQF1_9BACL</name>
<dbReference type="AlphaFoldDB" id="A0AA96LQF1"/>
<evidence type="ECO:0000313" key="3">
    <source>
        <dbReference type="Proteomes" id="UP001304650"/>
    </source>
</evidence>
<keyword evidence="3" id="KW-1185">Reference proteome</keyword>
<evidence type="ECO:0000313" key="2">
    <source>
        <dbReference type="EMBL" id="WNR45417.1"/>
    </source>
</evidence>
<accession>A0AA96LQF1</accession>
<dbReference type="Pfam" id="PF03781">
    <property type="entry name" value="FGE-sulfatase"/>
    <property type="match status" value="1"/>
</dbReference>
<gene>
    <name evidence="2" type="ORF">MJB10_04590</name>
</gene>
<sequence>MAPASQPYSSMHDAQVFIPGTSFIYRVQHRIMEGDCQCDHGPRFVTVSDFYIDRYPVTNLQFQRFLEESGYWPEDDTNFLKHWVQKQPPIGKEHHPVIWVKSEGRTRLCFSLREKACERDRMAASSRRRA</sequence>
<dbReference type="RefSeq" id="WP_314802147.1">
    <property type="nucleotide sequence ID" value="NZ_CP130319.1"/>
</dbReference>
<organism evidence="2 3">
    <name type="scientific">Paenibacillus roseopurpureus</name>
    <dbReference type="NCBI Taxonomy" id="2918901"/>
    <lineage>
        <taxon>Bacteria</taxon>
        <taxon>Bacillati</taxon>
        <taxon>Bacillota</taxon>
        <taxon>Bacilli</taxon>
        <taxon>Bacillales</taxon>
        <taxon>Paenibacillaceae</taxon>
        <taxon>Paenibacillus</taxon>
    </lineage>
</organism>
<dbReference type="InterPro" id="IPR016187">
    <property type="entry name" value="CTDL_fold"/>
</dbReference>
<reference evidence="2" key="1">
    <citation type="submission" date="2022-02" db="EMBL/GenBank/DDBJ databases">
        <title>Paenibacillus sp. MBLB1832 Whole Genome Shotgun Sequencing.</title>
        <authorList>
            <person name="Hwang C.Y."/>
            <person name="Cho E.-S."/>
            <person name="Seo M.-J."/>
        </authorList>
    </citation>
    <scope>NUCLEOTIDE SEQUENCE</scope>
    <source>
        <strain evidence="2">MBLB1832</strain>
    </source>
</reference>
<dbReference type="SUPFAM" id="SSF56436">
    <property type="entry name" value="C-type lectin-like"/>
    <property type="match status" value="1"/>
</dbReference>
<feature type="domain" description="Sulfatase-modifying factor enzyme-like" evidence="1">
    <location>
        <begin position="38"/>
        <end position="101"/>
    </location>
</feature>
<dbReference type="InterPro" id="IPR005532">
    <property type="entry name" value="SUMF_dom"/>
</dbReference>
<dbReference type="KEGG" id="proo:MJB10_04590"/>
<dbReference type="EMBL" id="CP130319">
    <property type="protein sequence ID" value="WNR45417.1"/>
    <property type="molecule type" value="Genomic_DNA"/>
</dbReference>